<dbReference type="GO" id="GO:0005506">
    <property type="term" value="F:iron ion binding"/>
    <property type="evidence" value="ECO:0007669"/>
    <property type="project" value="InterPro"/>
</dbReference>
<proteinExistence type="inferred from homology"/>
<comment type="caution">
    <text evidence="9">The sequence shown here is derived from an EMBL/GenBank/DDBJ whole genome shotgun (WGS) entry which is preliminary data.</text>
</comment>
<evidence type="ECO:0000256" key="3">
    <source>
        <dbReference type="ARBA" id="ARBA00022723"/>
    </source>
</evidence>
<keyword evidence="5 6" id="KW-0408">Iron</keyword>
<keyword evidence="3 6" id="KW-0479">Metal-binding</keyword>
<keyword evidence="6 7" id="KW-0349">Heme</keyword>
<name>A0A8K0SQP1_9HYPO</name>
<dbReference type="InterPro" id="IPR017972">
    <property type="entry name" value="Cyt_P450_CS"/>
</dbReference>
<dbReference type="Proteomes" id="UP000813444">
    <property type="component" value="Unassembled WGS sequence"/>
</dbReference>
<dbReference type="GO" id="GO:0016705">
    <property type="term" value="F:oxidoreductase activity, acting on paired donors, with incorporation or reduction of molecular oxygen"/>
    <property type="evidence" value="ECO:0007669"/>
    <property type="project" value="InterPro"/>
</dbReference>
<accession>A0A8K0SQP1</accession>
<evidence type="ECO:0000256" key="6">
    <source>
        <dbReference type="PIRSR" id="PIRSR602401-1"/>
    </source>
</evidence>
<evidence type="ECO:0000256" key="8">
    <source>
        <dbReference type="SAM" id="MobiDB-lite"/>
    </source>
</evidence>
<dbReference type="OrthoDB" id="1103324at2759"/>
<gene>
    <name evidence="9" type="ORF">B0I35DRAFT_352808</name>
</gene>
<organism evidence="9 10">
    <name type="scientific">Stachybotrys elegans</name>
    <dbReference type="NCBI Taxonomy" id="80388"/>
    <lineage>
        <taxon>Eukaryota</taxon>
        <taxon>Fungi</taxon>
        <taxon>Dikarya</taxon>
        <taxon>Ascomycota</taxon>
        <taxon>Pezizomycotina</taxon>
        <taxon>Sordariomycetes</taxon>
        <taxon>Hypocreomycetidae</taxon>
        <taxon>Hypocreales</taxon>
        <taxon>Stachybotryaceae</taxon>
        <taxon>Stachybotrys</taxon>
    </lineage>
</organism>
<evidence type="ECO:0000256" key="7">
    <source>
        <dbReference type="RuleBase" id="RU000461"/>
    </source>
</evidence>
<dbReference type="PROSITE" id="PS00086">
    <property type="entry name" value="CYTOCHROME_P450"/>
    <property type="match status" value="1"/>
</dbReference>
<dbReference type="Gene3D" id="1.10.630.10">
    <property type="entry name" value="Cytochrome P450"/>
    <property type="match status" value="1"/>
</dbReference>
<keyword evidence="7" id="KW-0503">Monooxygenase</keyword>
<evidence type="ECO:0000256" key="5">
    <source>
        <dbReference type="ARBA" id="ARBA00023004"/>
    </source>
</evidence>
<dbReference type="PRINTS" id="PR00385">
    <property type="entry name" value="P450"/>
</dbReference>
<comment type="similarity">
    <text evidence="2 7">Belongs to the cytochrome P450 family.</text>
</comment>
<dbReference type="EMBL" id="JAGPNK010000006">
    <property type="protein sequence ID" value="KAH7319574.1"/>
    <property type="molecule type" value="Genomic_DNA"/>
</dbReference>
<dbReference type="AlphaFoldDB" id="A0A8K0SQP1"/>
<evidence type="ECO:0000313" key="10">
    <source>
        <dbReference type="Proteomes" id="UP000813444"/>
    </source>
</evidence>
<keyword evidence="10" id="KW-1185">Reference proteome</keyword>
<reference evidence="9" key="1">
    <citation type="journal article" date="2021" name="Nat. Commun.">
        <title>Genetic determinants of endophytism in the Arabidopsis root mycobiome.</title>
        <authorList>
            <person name="Mesny F."/>
            <person name="Miyauchi S."/>
            <person name="Thiergart T."/>
            <person name="Pickel B."/>
            <person name="Atanasova L."/>
            <person name="Karlsson M."/>
            <person name="Huettel B."/>
            <person name="Barry K.W."/>
            <person name="Haridas S."/>
            <person name="Chen C."/>
            <person name="Bauer D."/>
            <person name="Andreopoulos W."/>
            <person name="Pangilinan J."/>
            <person name="LaButti K."/>
            <person name="Riley R."/>
            <person name="Lipzen A."/>
            <person name="Clum A."/>
            <person name="Drula E."/>
            <person name="Henrissat B."/>
            <person name="Kohler A."/>
            <person name="Grigoriev I.V."/>
            <person name="Martin F.M."/>
            <person name="Hacquard S."/>
        </authorList>
    </citation>
    <scope>NUCLEOTIDE SEQUENCE</scope>
    <source>
        <strain evidence="9">MPI-CAGE-CH-0235</strain>
    </source>
</reference>
<dbReference type="GO" id="GO:0020037">
    <property type="term" value="F:heme binding"/>
    <property type="evidence" value="ECO:0007669"/>
    <property type="project" value="InterPro"/>
</dbReference>
<dbReference type="CDD" id="cd11065">
    <property type="entry name" value="CYP64-like"/>
    <property type="match status" value="1"/>
</dbReference>
<evidence type="ECO:0000256" key="4">
    <source>
        <dbReference type="ARBA" id="ARBA00023002"/>
    </source>
</evidence>
<dbReference type="SUPFAM" id="SSF48264">
    <property type="entry name" value="Cytochrome P450"/>
    <property type="match status" value="1"/>
</dbReference>
<keyword evidence="4 7" id="KW-0560">Oxidoreductase</keyword>
<dbReference type="Pfam" id="PF00067">
    <property type="entry name" value="p450"/>
    <property type="match status" value="1"/>
</dbReference>
<feature type="binding site" description="axial binding residue" evidence="6">
    <location>
        <position position="390"/>
    </location>
    <ligand>
        <name>heme</name>
        <dbReference type="ChEBI" id="CHEBI:30413"/>
    </ligand>
    <ligandPart>
        <name>Fe</name>
        <dbReference type="ChEBI" id="CHEBI:18248"/>
    </ligandPart>
</feature>
<sequence length="492" mass="55183">MKEWALEHGELFRLRIGWYDWVVINSPEAFKELMDKQSLSTSSKIPAPIGHGIVTKGLRIFTMSYGPQWRAQRSIMHRLLAPKPTLEFVPSQEFEVKHLLYQLALDNDDQASFFDHIRRMSLSVVATTTYGRRIESPDDAYMRAAGEASAMLGRITRPGVFPEDDLPPLARLLPGFLHPSRTKALEYADVILRGKMAAWTKLKNEVEAGTAAPSFGRDLVENDYAAGRIADEDAAWLTGGLVDAGAEITSVVLHNLILFLAATPDAQAKAHEELDRVVGSERAPRVADMPDLPYVRACVKEILRLCPVPTWALKHYTDAEVTYKNHRIPRGTVLLANTSFLHWDPSRYDEPHEYRPERFLHHDKSSAEYAVAADARERDHFTFGGGRRICPAIRMAETTLRITVASMLWAFTIRPPTDKGPDGSETEGAVDTSPDAFMPTAFAGPKPFRVRFVPRTSGHLDKVREQWESARAGGYELRGQKVQVARQDTRQG</sequence>
<feature type="region of interest" description="Disordered" evidence="8">
    <location>
        <begin position="415"/>
        <end position="437"/>
    </location>
</feature>
<protein>
    <submittedName>
        <fullName evidence="9">O-methylsterigmatocystin oxidoreductase</fullName>
    </submittedName>
</protein>
<dbReference type="InterPro" id="IPR001128">
    <property type="entry name" value="Cyt_P450"/>
</dbReference>
<evidence type="ECO:0000256" key="1">
    <source>
        <dbReference type="ARBA" id="ARBA00004685"/>
    </source>
</evidence>
<comment type="pathway">
    <text evidence="1">Mycotoxin biosynthesis.</text>
</comment>
<dbReference type="InterPro" id="IPR036396">
    <property type="entry name" value="Cyt_P450_sf"/>
</dbReference>
<dbReference type="GO" id="GO:0004497">
    <property type="term" value="F:monooxygenase activity"/>
    <property type="evidence" value="ECO:0007669"/>
    <property type="project" value="UniProtKB-KW"/>
</dbReference>
<evidence type="ECO:0000313" key="9">
    <source>
        <dbReference type="EMBL" id="KAH7319574.1"/>
    </source>
</evidence>
<dbReference type="InterPro" id="IPR002401">
    <property type="entry name" value="Cyt_P450_E_grp-I"/>
</dbReference>
<dbReference type="PANTHER" id="PTHR46300">
    <property type="entry name" value="P450, PUTATIVE (EUROFUNG)-RELATED-RELATED"/>
    <property type="match status" value="1"/>
</dbReference>
<comment type="cofactor">
    <cofactor evidence="6">
        <name>heme</name>
        <dbReference type="ChEBI" id="CHEBI:30413"/>
    </cofactor>
</comment>
<evidence type="ECO:0000256" key="2">
    <source>
        <dbReference type="ARBA" id="ARBA00010617"/>
    </source>
</evidence>
<dbReference type="PRINTS" id="PR00463">
    <property type="entry name" value="EP450I"/>
</dbReference>
<dbReference type="InterPro" id="IPR050364">
    <property type="entry name" value="Cytochrome_P450_fung"/>
</dbReference>
<dbReference type="PANTHER" id="PTHR46300:SF11">
    <property type="entry name" value="OXIDOREDUCTASE, PUTATIVE-RELATED"/>
    <property type="match status" value="1"/>
</dbReference>